<dbReference type="PANTHER" id="PTHR43140">
    <property type="entry name" value="TYPE-1 RESTRICTION ENZYME ECOKI SPECIFICITY PROTEIN"/>
    <property type="match status" value="1"/>
</dbReference>
<evidence type="ECO:0000256" key="2">
    <source>
        <dbReference type="ARBA" id="ARBA00022747"/>
    </source>
</evidence>
<feature type="domain" description="Type I restriction modification DNA specificity" evidence="4">
    <location>
        <begin position="213"/>
        <end position="379"/>
    </location>
</feature>
<reference evidence="5" key="1">
    <citation type="submission" date="2016-12" db="EMBL/GenBank/DDBJ databases">
        <title>Analysis of the Molecular Diversity Among Cronobacter Species Isolated from Filth Flies Using a Pan Genomic DNA Microarray.</title>
        <authorList>
            <person name="Pava-Ripoll M."/>
            <person name="Tall B."/>
            <person name="Farber J."/>
            <person name="Fanning S."/>
            <person name="Lehner A."/>
            <person name="Stephan R."/>
            <person name="Pagotto F."/>
            <person name="Iverson C."/>
            <person name="Ziobro G."/>
            <person name="Miller A."/>
            <person name="Pearson R."/>
            <person name="Yan Q."/>
            <person name="Kim M."/>
            <person name="Jeong S."/>
            <person name="Park J."/>
            <person name="Jun S."/>
            <person name="Choi H."/>
            <person name="Chung T."/>
            <person name="Yoo Y."/>
            <person name="Park E."/>
            <person name="Hwang S."/>
            <person name="Lee B."/>
            <person name="Sathyamoorthy V."/>
            <person name="Carter L."/>
            <person name="Mammel M."/>
            <person name="Jackson S."/>
            <person name="Kothary M."/>
            <person name="Patel I."/>
            <person name="Grim C."/>
            <person name="Gopinath G."/>
            <person name="Gangiredla J."/>
            <person name="Chase H."/>
        </authorList>
    </citation>
    <scope>NUCLEOTIDE SEQUENCE [LARGE SCALE GENOMIC DNA]</scope>
    <source>
        <strain evidence="5">MOD1-Sh41s</strain>
    </source>
</reference>
<evidence type="ECO:0000259" key="4">
    <source>
        <dbReference type="Pfam" id="PF01420"/>
    </source>
</evidence>
<evidence type="ECO:0000256" key="1">
    <source>
        <dbReference type="ARBA" id="ARBA00010923"/>
    </source>
</evidence>
<evidence type="ECO:0000256" key="3">
    <source>
        <dbReference type="ARBA" id="ARBA00023125"/>
    </source>
</evidence>
<dbReference type="InterPro" id="IPR051212">
    <property type="entry name" value="Type-I_RE_S_subunit"/>
</dbReference>
<dbReference type="RefSeq" id="WP_075197608.1">
    <property type="nucleotide sequence ID" value="NZ_CP187984.1"/>
</dbReference>
<sequence>MSEPRWNLPAGWVWAKISDVAQIVGGGTPSSKDENNFAKVGIPWITPADLSGYELAYISKGRRDLSPKGYLSCSTRLIPKGSVLFSSRAPIGYCVIADSVLCTNQGFKSMVLREGMLPEFVRYYLLSAKDYAESLAGGTTFLELSASRFSTMQIPVAPFDEQRRIVDKLDNILDRIEKIRAELVNIPTLLQRYRSCLLQAAYDGTLIGHSNIQRSPLGELVEQLTYGTSKKSHVEDSGIPILRIPNISSGQINLNDLKYSALEEQEYKRLQLKIGDLLVVRSNGSPNLVGRTAVVGEESAGMAFAGYLIRIRPKLEQVDAHYLSYMMQAPASRAQIESQLSSTSGVHNVNAKQLAALEVPIFAPEHQSEIVKKLNAAFQWSGRVEAESNNALGRITDLQTAVLSNAFRDRHGKRTFESNQGEEIIEMILNSPLPELPEFDVIVQQENQMIEEPRESLLKDSLSWPDEGLAFEEIVTRVSIERDQMRDAIFSLLGGETPELAQVFDTTAGRILLKRNTK</sequence>
<evidence type="ECO:0000313" key="5">
    <source>
        <dbReference type="EMBL" id="PUX25437.1"/>
    </source>
</evidence>
<dbReference type="SUPFAM" id="SSF116734">
    <property type="entry name" value="DNA methylase specificity domain"/>
    <property type="match status" value="2"/>
</dbReference>
<dbReference type="AlphaFoldDB" id="A0A2T7B8W1"/>
<dbReference type="Gene3D" id="3.90.220.20">
    <property type="entry name" value="DNA methylase specificity domains"/>
    <property type="match status" value="2"/>
</dbReference>
<dbReference type="PANTHER" id="PTHR43140:SF1">
    <property type="entry name" value="TYPE I RESTRICTION ENZYME ECOKI SPECIFICITY SUBUNIT"/>
    <property type="match status" value="1"/>
</dbReference>
<gene>
    <name evidence="5" type="ORF">BS411_04155</name>
</gene>
<comment type="caution">
    <text evidence="5">The sequence shown here is derived from an EMBL/GenBank/DDBJ whole genome shotgun (WGS) entry which is preliminary data.</text>
</comment>
<dbReference type="Pfam" id="PF01420">
    <property type="entry name" value="Methylase_S"/>
    <property type="match status" value="2"/>
</dbReference>
<keyword evidence="2" id="KW-0680">Restriction system</keyword>
<feature type="domain" description="Type I restriction modification DNA specificity" evidence="4">
    <location>
        <begin position="10"/>
        <end position="178"/>
    </location>
</feature>
<name>A0A2T7B8W1_9ENTR</name>
<protein>
    <recommendedName>
        <fullName evidence="4">Type I restriction modification DNA specificity domain-containing protein</fullName>
    </recommendedName>
</protein>
<comment type="similarity">
    <text evidence="1">Belongs to the type-I restriction system S methylase family.</text>
</comment>
<dbReference type="InterPro" id="IPR044946">
    <property type="entry name" value="Restrct_endonuc_typeI_TRD_sf"/>
</dbReference>
<dbReference type="GO" id="GO:0003677">
    <property type="term" value="F:DNA binding"/>
    <property type="evidence" value="ECO:0007669"/>
    <property type="project" value="UniProtKB-KW"/>
</dbReference>
<dbReference type="GO" id="GO:0009307">
    <property type="term" value="P:DNA restriction-modification system"/>
    <property type="evidence" value="ECO:0007669"/>
    <property type="project" value="UniProtKB-KW"/>
</dbReference>
<dbReference type="OrthoDB" id="9798929at2"/>
<organism evidence="5">
    <name type="scientific">Cronobacter turicensis</name>
    <dbReference type="NCBI Taxonomy" id="413502"/>
    <lineage>
        <taxon>Bacteria</taxon>
        <taxon>Pseudomonadati</taxon>
        <taxon>Pseudomonadota</taxon>
        <taxon>Gammaproteobacteria</taxon>
        <taxon>Enterobacterales</taxon>
        <taxon>Enterobacteriaceae</taxon>
        <taxon>Cronobacter</taxon>
    </lineage>
</organism>
<accession>A0A2T7B8W1</accession>
<dbReference type="CDD" id="cd17517">
    <property type="entry name" value="RMtype1_S_EcoKI_StySPI-TRD2-CR2_like"/>
    <property type="match status" value="1"/>
</dbReference>
<dbReference type="InterPro" id="IPR000055">
    <property type="entry name" value="Restrct_endonuc_typeI_TRD"/>
</dbReference>
<proteinExistence type="inferred from homology"/>
<dbReference type="CDD" id="cd17273">
    <property type="entry name" value="RMtype1_S_EcoJA69PI-TRD1-CR1_like"/>
    <property type="match status" value="1"/>
</dbReference>
<dbReference type="EMBL" id="MSAG01000005">
    <property type="protein sequence ID" value="PUX25437.1"/>
    <property type="molecule type" value="Genomic_DNA"/>
</dbReference>
<keyword evidence="3" id="KW-0238">DNA-binding</keyword>